<evidence type="ECO:0000256" key="4">
    <source>
        <dbReference type="ARBA" id="ARBA00022840"/>
    </source>
</evidence>
<evidence type="ECO:0000313" key="5">
    <source>
        <dbReference type="EMBL" id="MFD2213309.1"/>
    </source>
</evidence>
<organism evidence="5 6">
    <name type="scientific">Metabacillus endolithicus</name>
    <dbReference type="NCBI Taxonomy" id="1535204"/>
    <lineage>
        <taxon>Bacteria</taxon>
        <taxon>Bacillati</taxon>
        <taxon>Bacillota</taxon>
        <taxon>Bacilli</taxon>
        <taxon>Bacillales</taxon>
        <taxon>Bacillaceae</taxon>
        <taxon>Metabacillus</taxon>
    </lineage>
</organism>
<sequence>MNKKIQNKDHANLNFMHTEIAMNELKTFFEHTFSETLNLLKVSSPIQVHKDKKDLHSFIDWKRTTLFKYGFTHGEGLYTNLRSLKINNALEQFNSFYTEEWEWEKIILEKHKSIEYLITEVKNIYSSIKKTEDYMNEFHPSFQPVLPKDFLTLPKTELEKAYPDTTLKDAEEKLIKRCGAVFFLNEYKSTNDESSTSGFMKAWNPLLKKSVTLFSIGIRADIEKCSSVGGKVNQTNLCMLLLKKLNNNEVRPCSWKEENDVINISLGTK</sequence>
<keyword evidence="4" id="KW-0067">ATP-binding</keyword>
<comment type="caution">
    <text evidence="5">The sequence shown here is derived from an EMBL/GenBank/DDBJ whole genome shotgun (WGS) entry which is preliminary data.</text>
</comment>
<dbReference type="Gene3D" id="3.30.930.10">
    <property type="entry name" value="Bira Bifunctional Protein, Domain 2"/>
    <property type="match status" value="1"/>
</dbReference>
<evidence type="ECO:0000313" key="6">
    <source>
        <dbReference type="Proteomes" id="UP001597318"/>
    </source>
</evidence>
<keyword evidence="1" id="KW-0963">Cytoplasm</keyword>
<gene>
    <name evidence="5" type="ORF">ACFSKK_06220</name>
</gene>
<dbReference type="PANTHER" id="PTHR30073:SF5">
    <property type="entry name" value="ASPARTATE--AMMONIA LIGASE"/>
    <property type="match status" value="1"/>
</dbReference>
<dbReference type="Proteomes" id="UP001597318">
    <property type="component" value="Unassembled WGS sequence"/>
</dbReference>
<keyword evidence="3" id="KW-0547">Nucleotide-binding</keyword>
<evidence type="ECO:0000256" key="1">
    <source>
        <dbReference type="ARBA" id="ARBA00022490"/>
    </source>
</evidence>
<dbReference type="InterPro" id="IPR004618">
    <property type="entry name" value="AsnA"/>
</dbReference>
<protein>
    <submittedName>
        <fullName evidence="5">Uncharacterized protein</fullName>
    </submittedName>
</protein>
<proteinExistence type="predicted"/>
<keyword evidence="2" id="KW-0436">Ligase</keyword>
<dbReference type="InterPro" id="IPR045864">
    <property type="entry name" value="aa-tRNA-synth_II/BPL/LPL"/>
</dbReference>
<dbReference type="PANTHER" id="PTHR30073">
    <property type="entry name" value="ASPARTATE--AMMONIA LIGASE"/>
    <property type="match status" value="1"/>
</dbReference>
<accession>A0ABW5BUQ9</accession>
<dbReference type="SUPFAM" id="SSF55681">
    <property type="entry name" value="Class II aaRS and biotin synthetases"/>
    <property type="match status" value="1"/>
</dbReference>
<dbReference type="Pfam" id="PF03590">
    <property type="entry name" value="AsnA"/>
    <property type="match status" value="1"/>
</dbReference>
<evidence type="ECO:0000256" key="2">
    <source>
        <dbReference type="ARBA" id="ARBA00022598"/>
    </source>
</evidence>
<keyword evidence="6" id="KW-1185">Reference proteome</keyword>
<dbReference type="RefSeq" id="WP_247341114.1">
    <property type="nucleotide sequence ID" value="NZ_CP095550.1"/>
</dbReference>
<evidence type="ECO:0000256" key="3">
    <source>
        <dbReference type="ARBA" id="ARBA00022741"/>
    </source>
</evidence>
<dbReference type="EMBL" id="JBHUIK010000001">
    <property type="protein sequence ID" value="MFD2213309.1"/>
    <property type="molecule type" value="Genomic_DNA"/>
</dbReference>
<reference evidence="6" key="1">
    <citation type="journal article" date="2019" name="Int. J. Syst. Evol. Microbiol.">
        <title>The Global Catalogue of Microorganisms (GCM) 10K type strain sequencing project: providing services to taxonomists for standard genome sequencing and annotation.</title>
        <authorList>
            <consortium name="The Broad Institute Genomics Platform"/>
            <consortium name="The Broad Institute Genome Sequencing Center for Infectious Disease"/>
            <person name="Wu L."/>
            <person name="Ma J."/>
        </authorList>
    </citation>
    <scope>NUCLEOTIDE SEQUENCE [LARGE SCALE GENOMIC DNA]</scope>
    <source>
        <strain evidence="6">CGMCC 1.15474</strain>
    </source>
</reference>
<name>A0ABW5BUQ9_9BACI</name>